<evidence type="ECO:0000313" key="2">
    <source>
        <dbReference type="Proteomes" id="UP000244093"/>
    </source>
</evidence>
<dbReference type="Pfam" id="PF04252">
    <property type="entry name" value="SFM1-like"/>
    <property type="match status" value="1"/>
</dbReference>
<organism evidence="1 2">
    <name type="scientific">Zestosphaera tikiterensis</name>
    <dbReference type="NCBI Taxonomy" id="1973259"/>
    <lineage>
        <taxon>Archaea</taxon>
        <taxon>Thermoproteota</taxon>
        <taxon>Thermoprotei</taxon>
        <taxon>Desulfurococcales</taxon>
        <taxon>Desulfurococcaceae</taxon>
        <taxon>Zestosphaera</taxon>
    </lineage>
</organism>
<protein>
    <recommendedName>
        <fullName evidence="3">SAM-dependent RNA methyltransferase</fullName>
    </recommendedName>
</protein>
<dbReference type="Proteomes" id="UP000244093">
    <property type="component" value="Unassembled WGS sequence"/>
</dbReference>
<comment type="caution">
    <text evidence="1">The sequence shown here is derived from an EMBL/GenBank/DDBJ whole genome shotgun (WGS) entry which is preliminary data.</text>
</comment>
<dbReference type="EMBL" id="NBVN01000001">
    <property type="protein sequence ID" value="PUA33873.1"/>
    <property type="molecule type" value="Genomic_DNA"/>
</dbReference>
<sequence>MFKVVVEHLEPCLSPWVLTEYSYVSEVFKGRVVFTNVVKPKHAEVLSKLGEVVSDSVTESLARYSKTIVLDPIAEEVLEPEDLSDVDYVVIGGIMGAHPPERRTWKYVTSRMPNAISRNIGPHQFTIAGAAYVVKKVEEGRRVREIPYVLGLKHLKKLSKDVELEIELPYAFPLNEHGELVLPKDYVKLIAEYMLLYEQKNLFEDFECP</sequence>
<evidence type="ECO:0000313" key="1">
    <source>
        <dbReference type="EMBL" id="PUA33873.1"/>
    </source>
</evidence>
<dbReference type="PANTHER" id="PTHR35517">
    <property type="entry name" value="PROTEIN ARGININE N-METHYLTRANSFERASE SFM1"/>
    <property type="match status" value="1"/>
</dbReference>
<dbReference type="InterPro" id="IPR007364">
    <property type="entry name" value="SFM1-like"/>
</dbReference>
<name>A0A2R7Y8M7_9CREN</name>
<dbReference type="GO" id="GO:0035241">
    <property type="term" value="F:protein-arginine omega-N monomethyltransferase activity"/>
    <property type="evidence" value="ECO:0007669"/>
    <property type="project" value="TreeGrafter"/>
</dbReference>
<reference evidence="1 2" key="1">
    <citation type="journal article" date="2018" name="Syst. Appl. Microbiol.">
        <title>A new symbiotic nanoarchaeote (Candidatus Nanoclepta minutus) and its host (Zestosphaera tikiterensis gen. nov., sp. nov.) from a New Zealand hot spring.</title>
        <authorList>
            <person name="St John E."/>
            <person name="Liu Y."/>
            <person name="Podar M."/>
            <person name="Stott M.B."/>
            <person name="Meneghin J."/>
            <person name="Chen Z."/>
            <person name="Lagutin K."/>
            <person name="Mitchell K."/>
            <person name="Reysenbach A.L."/>
        </authorList>
    </citation>
    <scope>NUCLEOTIDE SEQUENCE [LARGE SCALE GENOMIC DNA]</scope>
    <source>
        <strain evidence="1">NZ3</strain>
    </source>
</reference>
<proteinExistence type="predicted"/>
<evidence type="ECO:0008006" key="3">
    <source>
        <dbReference type="Google" id="ProtNLM"/>
    </source>
</evidence>
<dbReference type="PANTHER" id="PTHR35517:SF1">
    <property type="entry name" value="PROTEIN ARGININE N-METHYLTRANSFERASE SFM1"/>
    <property type="match status" value="1"/>
</dbReference>
<accession>A0A2R7Y8M7</accession>
<gene>
    <name evidence="1" type="ORF">B7O98_00160</name>
</gene>
<dbReference type="CDD" id="cd18090">
    <property type="entry name" value="Arginine_MT_Sfm1"/>
    <property type="match status" value="1"/>
</dbReference>
<dbReference type="AlphaFoldDB" id="A0A2R7Y8M7"/>